<dbReference type="NCBIfam" id="TIGR01554">
    <property type="entry name" value="major_cap_HK97"/>
    <property type="match status" value="1"/>
</dbReference>
<organism evidence="4">
    <name type="scientific">marine sediment metagenome</name>
    <dbReference type="NCBI Taxonomy" id="412755"/>
    <lineage>
        <taxon>unclassified sequences</taxon>
        <taxon>metagenomes</taxon>
        <taxon>ecological metagenomes</taxon>
    </lineage>
</organism>
<evidence type="ECO:0000256" key="2">
    <source>
        <dbReference type="ARBA" id="ARBA00022844"/>
    </source>
</evidence>
<evidence type="ECO:0000259" key="3">
    <source>
        <dbReference type="Pfam" id="PF05065"/>
    </source>
</evidence>
<accession>A0A0F9EXS7</accession>
<feature type="domain" description="Phage capsid-like C-terminal" evidence="3">
    <location>
        <begin position="121"/>
        <end position="406"/>
    </location>
</feature>
<dbReference type="Gene3D" id="3.30.2320.10">
    <property type="entry name" value="hypothetical protein PF0899 domain"/>
    <property type="match status" value="1"/>
</dbReference>
<gene>
    <name evidence="4" type="ORF">LCGC14_2020260</name>
</gene>
<dbReference type="InterPro" id="IPR054612">
    <property type="entry name" value="Phage_capsid-like_C"/>
</dbReference>
<dbReference type="AlphaFoldDB" id="A0A0F9EXS7"/>
<name>A0A0F9EXS7_9ZZZZ</name>
<dbReference type="GO" id="GO:0044423">
    <property type="term" value="C:virion component"/>
    <property type="evidence" value="ECO:0007669"/>
    <property type="project" value="UniProtKB-KW"/>
</dbReference>
<dbReference type="Pfam" id="PF05065">
    <property type="entry name" value="Phage_capsid"/>
    <property type="match status" value="1"/>
</dbReference>
<dbReference type="Gene3D" id="3.30.2400.10">
    <property type="entry name" value="Major capsid protein gp5"/>
    <property type="match status" value="1"/>
</dbReference>
<dbReference type="EMBL" id="LAZR01023322">
    <property type="protein sequence ID" value="KKL78898.1"/>
    <property type="molecule type" value="Genomic_DNA"/>
</dbReference>
<evidence type="ECO:0000313" key="4">
    <source>
        <dbReference type="EMBL" id="KKL78898.1"/>
    </source>
</evidence>
<reference evidence="4" key="1">
    <citation type="journal article" date="2015" name="Nature">
        <title>Complex archaea that bridge the gap between prokaryotes and eukaryotes.</title>
        <authorList>
            <person name="Spang A."/>
            <person name="Saw J.H."/>
            <person name="Jorgensen S.L."/>
            <person name="Zaremba-Niedzwiedzka K."/>
            <person name="Martijn J."/>
            <person name="Lind A.E."/>
            <person name="van Eijk R."/>
            <person name="Schleper C."/>
            <person name="Guy L."/>
            <person name="Ettema T.J."/>
        </authorList>
    </citation>
    <scope>NUCLEOTIDE SEQUENCE</scope>
</reference>
<dbReference type="InterPro" id="IPR024455">
    <property type="entry name" value="Phage_capsid"/>
</dbReference>
<protein>
    <recommendedName>
        <fullName evidence="3">Phage capsid-like C-terminal domain-containing protein</fullName>
    </recommendedName>
</protein>
<evidence type="ECO:0000256" key="1">
    <source>
        <dbReference type="ARBA" id="ARBA00004328"/>
    </source>
</evidence>
<proteinExistence type="predicted"/>
<feature type="non-terminal residue" evidence="4">
    <location>
        <position position="1"/>
    </location>
</feature>
<comment type="caution">
    <text evidence="4">The sequence shown here is derived from an EMBL/GenBank/DDBJ whole genome shotgun (WGS) entry which is preliminary data.</text>
</comment>
<keyword evidence="2" id="KW-0946">Virion</keyword>
<sequence>TKPEKTSGDEKPPVKALGLSELKATIAEVVQTAVKEQVEAAITPLQTQHTDWMNLIKTNSKTAHSETPTHKKGIGAARFVRAFAFGRGDLDRARYFVSKVYSDELGDKVNRALQAGDLTAGGAFIPPEFAAEIIELLTARAVIRAAGARVLPMNSGTLTLRKRTAGSTATYVGEGQNITKTQPAAGQIVLTSKKLAAIVPISNDLLTFDTGGLADEFVRDDLVTEIAVREDQAFIRDNGLQDTPKGLRYWAQSANITSTNGTSSANIESDFKDLIQDLEGNDVRMIRPVWLMAPRSKNHLINLRDATGNLVYPEIRGANPTLYGWPVFYTTNIPTNLGSGSNETEVYLVDMADAIIGQATALELAVDSSASYIDSGSLVSAFSRDETLVRAISRHDFAVRHAESVALKSDVTWGA</sequence>
<comment type="subcellular location">
    <subcellularLocation>
        <location evidence="1">Virion</location>
    </subcellularLocation>
</comment>
<dbReference type="SUPFAM" id="SSF56563">
    <property type="entry name" value="Major capsid protein gp5"/>
    <property type="match status" value="1"/>
</dbReference>